<evidence type="ECO:0000313" key="3">
    <source>
        <dbReference type="Proteomes" id="UP000824890"/>
    </source>
</evidence>
<sequence>MFLHRRRQDVAIVGGQECEAKSETEEDEELRLIRSLARWSVTEQAAEENDKRRRATQHSAERNEESGGE</sequence>
<keyword evidence="3" id="KW-1185">Reference proteome</keyword>
<reference evidence="2 3" key="1">
    <citation type="submission" date="2021-05" db="EMBL/GenBank/DDBJ databases">
        <title>Genome Assembly of Synthetic Allotetraploid Brassica napus Reveals Homoeologous Exchanges between Subgenomes.</title>
        <authorList>
            <person name="Davis J.T."/>
        </authorList>
    </citation>
    <scope>NUCLEOTIDE SEQUENCE [LARGE SCALE GENOMIC DNA]</scope>
    <source>
        <strain evidence="3">cv. Da-Ae</strain>
        <tissue evidence="2">Seedling</tissue>
    </source>
</reference>
<comment type="caution">
    <text evidence="2">The sequence shown here is derived from an EMBL/GenBank/DDBJ whole genome shotgun (WGS) entry which is preliminary data.</text>
</comment>
<gene>
    <name evidence="2" type="ORF">HID58_047716</name>
</gene>
<feature type="region of interest" description="Disordered" evidence="1">
    <location>
        <begin position="41"/>
        <end position="69"/>
    </location>
</feature>
<organism evidence="2 3">
    <name type="scientific">Brassica napus</name>
    <name type="common">Rape</name>
    <dbReference type="NCBI Taxonomy" id="3708"/>
    <lineage>
        <taxon>Eukaryota</taxon>
        <taxon>Viridiplantae</taxon>
        <taxon>Streptophyta</taxon>
        <taxon>Embryophyta</taxon>
        <taxon>Tracheophyta</taxon>
        <taxon>Spermatophyta</taxon>
        <taxon>Magnoliopsida</taxon>
        <taxon>eudicotyledons</taxon>
        <taxon>Gunneridae</taxon>
        <taxon>Pentapetalae</taxon>
        <taxon>rosids</taxon>
        <taxon>malvids</taxon>
        <taxon>Brassicales</taxon>
        <taxon>Brassicaceae</taxon>
        <taxon>Brassiceae</taxon>
        <taxon>Brassica</taxon>
    </lineage>
</organism>
<dbReference type="Proteomes" id="UP000824890">
    <property type="component" value="Unassembled WGS sequence"/>
</dbReference>
<evidence type="ECO:0000256" key="1">
    <source>
        <dbReference type="SAM" id="MobiDB-lite"/>
    </source>
</evidence>
<proteinExistence type="predicted"/>
<accession>A0ABQ8B120</accession>
<evidence type="ECO:0000313" key="2">
    <source>
        <dbReference type="EMBL" id="KAH0898148.1"/>
    </source>
</evidence>
<protein>
    <submittedName>
        <fullName evidence="2">Uncharacterized protein</fullName>
    </submittedName>
</protein>
<feature type="compositionally biased region" description="Basic and acidic residues" evidence="1">
    <location>
        <begin position="59"/>
        <end position="69"/>
    </location>
</feature>
<name>A0ABQ8B120_BRANA</name>
<dbReference type="EMBL" id="JAGKQM010000012">
    <property type="protein sequence ID" value="KAH0898148.1"/>
    <property type="molecule type" value="Genomic_DNA"/>
</dbReference>